<dbReference type="Proteomes" id="UP000036313">
    <property type="component" value="Unassembled WGS sequence"/>
</dbReference>
<protein>
    <submittedName>
        <fullName evidence="1">Uncharacterized protein</fullName>
    </submittedName>
</protein>
<evidence type="ECO:0000313" key="2">
    <source>
        <dbReference type="Proteomes" id="UP000036313"/>
    </source>
</evidence>
<organism evidence="1 2">
    <name type="scientific">Mycolicibacterium obuense</name>
    <dbReference type="NCBI Taxonomy" id="1807"/>
    <lineage>
        <taxon>Bacteria</taxon>
        <taxon>Bacillati</taxon>
        <taxon>Actinomycetota</taxon>
        <taxon>Actinomycetes</taxon>
        <taxon>Mycobacteriales</taxon>
        <taxon>Mycobacteriaceae</taxon>
        <taxon>Mycolicibacterium</taxon>
    </lineage>
</organism>
<evidence type="ECO:0000313" key="1">
    <source>
        <dbReference type="EMBL" id="KMO71221.1"/>
    </source>
</evidence>
<gene>
    <name evidence="1" type="ORF">MOBUDSM44075_04231</name>
</gene>
<dbReference type="EMBL" id="JYNU01000046">
    <property type="protein sequence ID" value="KMO71221.1"/>
    <property type="molecule type" value="Genomic_DNA"/>
</dbReference>
<reference evidence="1 2" key="1">
    <citation type="journal article" date="2015" name="Genome Biol. Evol.">
        <title>Characterization of Three Mycobacterium spp. with Potential Use in Bioremediation by Genome Sequencing and Comparative Genomics.</title>
        <authorList>
            <person name="Das S."/>
            <person name="Pettersson B.M."/>
            <person name="Behra P.R."/>
            <person name="Ramesh M."/>
            <person name="Dasgupta S."/>
            <person name="Bhattacharya A."/>
            <person name="Kirsebom L.A."/>
        </authorList>
    </citation>
    <scope>NUCLEOTIDE SEQUENCE [LARGE SCALE GENOMIC DNA]</scope>
    <source>
        <strain evidence="1 2">DSM 44075</strain>
    </source>
</reference>
<name>A0A0J6YEF0_9MYCO</name>
<dbReference type="AlphaFoldDB" id="A0A0J6YEF0"/>
<comment type="caution">
    <text evidence="1">The sequence shown here is derived from an EMBL/GenBank/DDBJ whole genome shotgun (WGS) entry which is preliminary data.</text>
</comment>
<dbReference type="AntiFam" id="ANF00178">
    <property type="entry name" value="Shadow ORF (opposite dhbF)"/>
</dbReference>
<sequence>MFRVIPVDEDACALLRGQNVDVADAGPPVGCDGIAHQAQSLTERGRRLPVEQVGAVLDGERCGVVGVFGQHHAEVEHRRGGRGLVPVGREAEQSGVVVASAVVGDEDVEQRVAAGNPRRVEGFDDAVEGQVGVGERVEIVGADASEQFGEGGVARDIGAQHHGVDEQAHHVIEDVVVAAGDRGSDHDVGACTQTAQQDRHRGVQYGEHAGVMCCRQVAQREGGIGAQLYGDTAAGA</sequence>
<proteinExistence type="predicted"/>
<accession>A0A0J6YEF0</accession>